<keyword evidence="7" id="KW-1185">Reference proteome</keyword>
<dbReference type="OrthoDB" id="9772924at2"/>
<dbReference type="STRING" id="573370.DMR_35960"/>
<keyword evidence="3" id="KW-0732">Signal</keyword>
<evidence type="ECO:0000313" key="7">
    <source>
        <dbReference type="Proteomes" id="UP000009071"/>
    </source>
</evidence>
<dbReference type="Gene3D" id="3.40.190.10">
    <property type="entry name" value="Periplasmic binding protein-like II"/>
    <property type="match status" value="1"/>
</dbReference>
<accession>C4XLE8</accession>
<dbReference type="Gene3D" id="3.10.105.10">
    <property type="entry name" value="Dipeptide-binding Protein, Domain 3"/>
    <property type="match status" value="1"/>
</dbReference>
<dbReference type="AlphaFoldDB" id="C4XLE8"/>
<dbReference type="InterPro" id="IPR039424">
    <property type="entry name" value="SBP_5"/>
</dbReference>
<dbReference type="PROSITE" id="PS51257">
    <property type="entry name" value="PROKAR_LIPOPROTEIN"/>
    <property type="match status" value="1"/>
</dbReference>
<dbReference type="InterPro" id="IPR000914">
    <property type="entry name" value="SBP_5_dom"/>
</dbReference>
<dbReference type="PANTHER" id="PTHR30290">
    <property type="entry name" value="PERIPLASMIC BINDING COMPONENT OF ABC TRANSPORTER"/>
    <property type="match status" value="1"/>
</dbReference>
<name>C4XLE8_SOLM1</name>
<proteinExistence type="inferred from homology"/>
<dbReference type="KEGG" id="dma:DMR_35960"/>
<dbReference type="eggNOG" id="COG0747">
    <property type="taxonomic scope" value="Bacteria"/>
</dbReference>
<evidence type="ECO:0000313" key="6">
    <source>
        <dbReference type="EMBL" id="BAH77087.1"/>
    </source>
</evidence>
<dbReference type="FunFam" id="3.10.105.10:FF:000006">
    <property type="entry name" value="Peptide ABC transporter substrate-binding protein"/>
    <property type="match status" value="1"/>
</dbReference>
<keyword evidence="2" id="KW-0813">Transport</keyword>
<dbReference type="SUPFAM" id="SSF53850">
    <property type="entry name" value="Periplasmic binding protein-like II"/>
    <property type="match status" value="1"/>
</dbReference>
<evidence type="ECO:0000256" key="1">
    <source>
        <dbReference type="ARBA" id="ARBA00005695"/>
    </source>
</evidence>
<dbReference type="RefSeq" id="WP_015862229.1">
    <property type="nucleotide sequence ID" value="NC_012796.1"/>
</dbReference>
<comment type="similarity">
    <text evidence="1">Belongs to the bacterial solute-binding protein 5 family.</text>
</comment>
<evidence type="ECO:0000256" key="2">
    <source>
        <dbReference type="ARBA" id="ARBA00022448"/>
    </source>
</evidence>
<dbReference type="Pfam" id="PF00496">
    <property type="entry name" value="SBP_bac_5"/>
    <property type="match status" value="1"/>
</dbReference>
<dbReference type="HOGENOM" id="CLU_017028_8_6_7"/>
<reference evidence="6 7" key="1">
    <citation type="journal article" date="2009" name="Genome Res.">
        <title>Whole genome sequence of Desulfovibrio magneticus strain RS-1 revealed common gene clusters in magnetotactic bacteria.</title>
        <authorList>
            <person name="Nakazawa H."/>
            <person name="Arakaki A."/>
            <person name="Narita-Yamada S."/>
            <person name="Yashiro I."/>
            <person name="Jinno K."/>
            <person name="Aoki N."/>
            <person name="Tsuruyama A."/>
            <person name="Okamura Y."/>
            <person name="Tanikawa S."/>
            <person name="Fujita N."/>
            <person name="Takeyama H."/>
            <person name="Matsunaga T."/>
        </authorList>
    </citation>
    <scope>NUCLEOTIDE SEQUENCE [LARGE SCALE GENOMIC DNA]</scope>
    <source>
        <strain evidence="7">ATCC 700980 / DSM 13731 / RS-1</strain>
    </source>
</reference>
<sequence length="563" mass="62624">MRPAHAAFLVLVLGSLLLGGCDGPSKPEEKAAKSAAASATAQTAAPQPPAAPAGQPETGGRIVMATIGEPSNLIPYLASDSASHEVADLLYVSPLRYDKDIKLECFAAERYEVAEDGKLLKFWLRPGIRWTDGVELTAQDVEFTYKLMIDPKTPTAYAEDYKVISSFTVTGKYSFEVRYAEPFARALVTWAGSILPKHLLAGQDMMTTKYAREPIGCGPYILDKWEPGKSLTLRYNPDYFEGRPNIDQVVYRIIPDTSTMFLELKAGNLDMMGLTPQQYLYQTTGQAWDADWRKYKYLSFGYTYLAYNLKSPYFTDARVRRALAQAVNKESIIKGALLGLGVPTIGPYKPGSWVYDTTITDYAYDPAKAKALLAEAGWTDRNGDGVLEDASGRPFSFTILTNQGNEQRIKAATILQSELGAIGIKVGIRTVEWASFLKEFVDKGNFDAVVLAWSIAQDPDNYSVWHSSSAVPGGLNFIGYKNPEVDALLERGRRTLDQAERKKAYDAFQKILHEDQPYMFLYTPYSLPILTARIQGVVPAPAGISYNFTKWWIPRDKQTFRLE</sequence>
<dbReference type="GO" id="GO:0030288">
    <property type="term" value="C:outer membrane-bounded periplasmic space"/>
    <property type="evidence" value="ECO:0007669"/>
    <property type="project" value="UniProtKB-ARBA"/>
</dbReference>
<dbReference type="GO" id="GO:1904680">
    <property type="term" value="F:peptide transmembrane transporter activity"/>
    <property type="evidence" value="ECO:0007669"/>
    <property type="project" value="TreeGrafter"/>
</dbReference>
<organism evidence="6 7">
    <name type="scientific">Solidesulfovibrio magneticus (strain ATCC 700980 / DSM 13731 / RS-1)</name>
    <name type="common">Desulfovibrio magneticus</name>
    <dbReference type="NCBI Taxonomy" id="573370"/>
    <lineage>
        <taxon>Bacteria</taxon>
        <taxon>Pseudomonadati</taxon>
        <taxon>Thermodesulfobacteriota</taxon>
        <taxon>Desulfovibrionia</taxon>
        <taxon>Desulfovibrionales</taxon>
        <taxon>Desulfovibrionaceae</taxon>
        <taxon>Solidesulfovibrio</taxon>
    </lineage>
</organism>
<dbReference type="Proteomes" id="UP000009071">
    <property type="component" value="Chromosome"/>
</dbReference>
<evidence type="ECO:0000256" key="3">
    <source>
        <dbReference type="ARBA" id="ARBA00022729"/>
    </source>
</evidence>
<feature type="compositionally biased region" description="Low complexity" evidence="4">
    <location>
        <begin position="33"/>
        <end position="45"/>
    </location>
</feature>
<dbReference type="Gene3D" id="3.90.76.10">
    <property type="entry name" value="Dipeptide-binding Protein, Domain 1"/>
    <property type="match status" value="1"/>
</dbReference>
<dbReference type="GO" id="GO:0015833">
    <property type="term" value="P:peptide transport"/>
    <property type="evidence" value="ECO:0007669"/>
    <property type="project" value="TreeGrafter"/>
</dbReference>
<dbReference type="PIRSF" id="PIRSF002741">
    <property type="entry name" value="MppA"/>
    <property type="match status" value="1"/>
</dbReference>
<dbReference type="PANTHER" id="PTHR30290:SF38">
    <property type="entry name" value="D,D-DIPEPTIDE-BINDING PERIPLASMIC PROTEIN DDPA-RELATED"/>
    <property type="match status" value="1"/>
</dbReference>
<dbReference type="CDD" id="cd08514">
    <property type="entry name" value="PBP2_AppA_like"/>
    <property type="match status" value="1"/>
</dbReference>
<dbReference type="GO" id="GO:0043190">
    <property type="term" value="C:ATP-binding cassette (ABC) transporter complex"/>
    <property type="evidence" value="ECO:0007669"/>
    <property type="project" value="InterPro"/>
</dbReference>
<evidence type="ECO:0000256" key="4">
    <source>
        <dbReference type="SAM" id="MobiDB-lite"/>
    </source>
</evidence>
<evidence type="ECO:0000259" key="5">
    <source>
        <dbReference type="Pfam" id="PF00496"/>
    </source>
</evidence>
<feature type="domain" description="Solute-binding protein family 5" evidence="5">
    <location>
        <begin position="107"/>
        <end position="468"/>
    </location>
</feature>
<feature type="region of interest" description="Disordered" evidence="4">
    <location>
        <begin position="27"/>
        <end position="58"/>
    </location>
</feature>
<gene>
    <name evidence="6" type="ordered locus">DMR_35960</name>
</gene>
<dbReference type="EMBL" id="AP010904">
    <property type="protein sequence ID" value="BAH77087.1"/>
    <property type="molecule type" value="Genomic_DNA"/>
</dbReference>
<protein>
    <submittedName>
        <fullName evidence="6">Peptide ABC transporter substrate binding protein</fullName>
    </submittedName>
</protein>
<dbReference type="InterPro" id="IPR030678">
    <property type="entry name" value="Peptide/Ni-bd"/>
</dbReference>